<dbReference type="Proteomes" id="UP001178662">
    <property type="component" value="Chromosome"/>
</dbReference>
<dbReference type="InterPro" id="IPR036638">
    <property type="entry name" value="HLH_DNA-bd_sf"/>
</dbReference>
<keyword evidence="2" id="KW-1185">Reference proteome</keyword>
<evidence type="ECO:0000313" key="2">
    <source>
        <dbReference type="Proteomes" id="UP001178662"/>
    </source>
</evidence>
<organism evidence="1 2">
    <name type="scientific">Candidatus Cohnella colombiensis</name>
    <dbReference type="NCBI Taxonomy" id="3121368"/>
    <lineage>
        <taxon>Bacteria</taxon>
        <taxon>Bacillati</taxon>
        <taxon>Bacillota</taxon>
        <taxon>Bacilli</taxon>
        <taxon>Bacillales</taxon>
        <taxon>Paenibacillaceae</taxon>
        <taxon>Cohnella</taxon>
    </lineage>
</organism>
<evidence type="ECO:0000313" key="1">
    <source>
        <dbReference type="EMBL" id="WEK53703.1"/>
    </source>
</evidence>
<name>A0AA95EYJ1_9BACL</name>
<dbReference type="GO" id="GO:0046983">
    <property type="term" value="F:protein dimerization activity"/>
    <property type="evidence" value="ECO:0007669"/>
    <property type="project" value="InterPro"/>
</dbReference>
<proteinExistence type="predicted"/>
<sequence length="60" mass="7107">MFSELLFSLKHIEQIRKEMVALCERIGFDMSDPEVIRLSQLLDTELNQYEVYKNKLRSAS</sequence>
<protein>
    <submittedName>
        <fullName evidence="1">Aspartyl-phosphate phosphatase Spo0E family protein</fullName>
    </submittedName>
</protein>
<dbReference type="Pfam" id="PF09388">
    <property type="entry name" value="SpoOE-like"/>
    <property type="match status" value="1"/>
</dbReference>
<dbReference type="Gene3D" id="4.10.280.10">
    <property type="entry name" value="Helix-loop-helix DNA-binding domain"/>
    <property type="match status" value="1"/>
</dbReference>
<accession>A0AA95EYJ1</accession>
<dbReference type="SUPFAM" id="SSF140500">
    <property type="entry name" value="BAS1536-like"/>
    <property type="match status" value="1"/>
</dbReference>
<dbReference type="InterPro" id="IPR037208">
    <property type="entry name" value="Spo0E-like_sf"/>
</dbReference>
<dbReference type="InterPro" id="IPR018540">
    <property type="entry name" value="Spo0E-like"/>
</dbReference>
<dbReference type="EMBL" id="CP119317">
    <property type="protein sequence ID" value="WEK53703.1"/>
    <property type="molecule type" value="Genomic_DNA"/>
</dbReference>
<gene>
    <name evidence="1" type="ORF">P0Y55_14115</name>
</gene>
<dbReference type="AlphaFoldDB" id="A0AA95EYJ1"/>
<dbReference type="GO" id="GO:0043937">
    <property type="term" value="P:regulation of sporulation"/>
    <property type="evidence" value="ECO:0007669"/>
    <property type="project" value="InterPro"/>
</dbReference>
<reference evidence="1" key="1">
    <citation type="submission" date="2023-03" db="EMBL/GenBank/DDBJ databases">
        <title>Andean soil-derived lignocellulolytic bacterial consortium as a source of novel taxa and putative plastic-active enzymes.</title>
        <authorList>
            <person name="Diaz-Garcia L."/>
            <person name="Chuvochina M."/>
            <person name="Feuerriegel G."/>
            <person name="Bunk B."/>
            <person name="Sproer C."/>
            <person name="Streit W.R."/>
            <person name="Rodriguez L.M."/>
            <person name="Overmann J."/>
            <person name="Jimenez D.J."/>
        </authorList>
    </citation>
    <scope>NUCLEOTIDE SEQUENCE</scope>
    <source>
        <strain evidence="1">MAG 2441</strain>
    </source>
</reference>